<accession>A0ABY8NEI1</accession>
<sequence length="72" mass="8043">MLNLQRNSELLNSARLRERNARICVSHASVLRTGFDEVQFSDYPRPAGIVLANLDDVVLQGKGFESGERLKA</sequence>
<evidence type="ECO:0000313" key="2">
    <source>
        <dbReference type="Proteomes" id="UP001236500"/>
    </source>
</evidence>
<evidence type="ECO:0000313" key="1">
    <source>
        <dbReference type="EMBL" id="WGL16850.1"/>
    </source>
</evidence>
<dbReference type="RefSeq" id="WP_280320670.1">
    <property type="nucleotide sequence ID" value="NZ_CP118605.1"/>
</dbReference>
<protein>
    <submittedName>
        <fullName evidence="1">Uncharacterized protein</fullName>
    </submittedName>
</protein>
<keyword evidence="2" id="KW-1185">Reference proteome</keyword>
<dbReference type="EMBL" id="CP118605">
    <property type="protein sequence ID" value="WGL16850.1"/>
    <property type="molecule type" value="Genomic_DNA"/>
</dbReference>
<reference evidence="1 2" key="1">
    <citation type="submission" date="2023-02" db="EMBL/GenBank/DDBJ databases">
        <title>Description and genomic characterization of Microbulbifer bruguierae sp. nov., isolated from the sediment of mangrove plant Bruguiera sexangula.</title>
        <authorList>
            <person name="Long M."/>
        </authorList>
    </citation>
    <scope>NUCLEOTIDE SEQUENCE [LARGE SCALE GENOMIC DNA]</scope>
    <source>
        <strain evidence="1 2">H12</strain>
    </source>
</reference>
<proteinExistence type="predicted"/>
<dbReference type="Proteomes" id="UP001236500">
    <property type="component" value="Chromosome"/>
</dbReference>
<gene>
    <name evidence="1" type="ORF">PVT68_00790</name>
</gene>
<organism evidence="1 2">
    <name type="scientific">Microbulbifer bruguierae</name>
    <dbReference type="NCBI Taxonomy" id="3029061"/>
    <lineage>
        <taxon>Bacteria</taxon>
        <taxon>Pseudomonadati</taxon>
        <taxon>Pseudomonadota</taxon>
        <taxon>Gammaproteobacteria</taxon>
        <taxon>Cellvibrionales</taxon>
        <taxon>Microbulbiferaceae</taxon>
        <taxon>Microbulbifer</taxon>
    </lineage>
</organism>
<name>A0ABY8NEI1_9GAMM</name>